<evidence type="ECO:0008006" key="8">
    <source>
        <dbReference type="Google" id="ProtNLM"/>
    </source>
</evidence>
<dbReference type="STRING" id="1123029.SAMN02745172_02266"/>
<name>A0A1M7ZL71_9HYPH</name>
<keyword evidence="7" id="KW-1185">Reference proteome</keyword>
<organism evidence="6 7">
    <name type="scientific">Pseudoxanthobacter soli DSM 19599</name>
    <dbReference type="NCBI Taxonomy" id="1123029"/>
    <lineage>
        <taxon>Bacteria</taxon>
        <taxon>Pseudomonadati</taxon>
        <taxon>Pseudomonadota</taxon>
        <taxon>Alphaproteobacteria</taxon>
        <taxon>Hyphomicrobiales</taxon>
        <taxon>Segnochrobactraceae</taxon>
        <taxon>Pseudoxanthobacter</taxon>
    </lineage>
</organism>
<reference evidence="6 7" key="1">
    <citation type="submission" date="2016-12" db="EMBL/GenBank/DDBJ databases">
        <authorList>
            <person name="Song W.-J."/>
            <person name="Kurnit D.M."/>
        </authorList>
    </citation>
    <scope>NUCLEOTIDE SEQUENCE [LARGE SCALE GENOMIC DNA]</scope>
    <source>
        <strain evidence="6 7">DSM 19599</strain>
    </source>
</reference>
<feature type="transmembrane region" description="Helical" evidence="5">
    <location>
        <begin position="55"/>
        <end position="73"/>
    </location>
</feature>
<evidence type="ECO:0000256" key="1">
    <source>
        <dbReference type="ARBA" id="ARBA00022475"/>
    </source>
</evidence>
<evidence type="ECO:0000256" key="3">
    <source>
        <dbReference type="ARBA" id="ARBA00022989"/>
    </source>
</evidence>
<sequence length="78" mass="8908">MEPYSLFRTIDVVGFYLPPVVIWVAAALVPYLVLRRIAERSGFYRLVWHRPLFDAALYVIIVGALIYGLPILSGETIR</sequence>
<dbReference type="Pfam" id="PF07869">
    <property type="entry name" value="DUF1656"/>
    <property type="match status" value="1"/>
</dbReference>
<keyword evidence="2 5" id="KW-0812">Transmembrane</keyword>
<dbReference type="RefSeq" id="WP_084564497.1">
    <property type="nucleotide sequence ID" value="NZ_FRXO01000004.1"/>
</dbReference>
<protein>
    <recommendedName>
        <fullName evidence="8">DUF1656 domain-containing protein</fullName>
    </recommendedName>
</protein>
<evidence type="ECO:0000256" key="2">
    <source>
        <dbReference type="ARBA" id="ARBA00022692"/>
    </source>
</evidence>
<keyword evidence="1" id="KW-1003">Cell membrane</keyword>
<evidence type="ECO:0000256" key="4">
    <source>
        <dbReference type="ARBA" id="ARBA00023136"/>
    </source>
</evidence>
<evidence type="ECO:0000313" key="7">
    <source>
        <dbReference type="Proteomes" id="UP000186406"/>
    </source>
</evidence>
<evidence type="ECO:0000313" key="6">
    <source>
        <dbReference type="EMBL" id="SHO65621.1"/>
    </source>
</evidence>
<keyword evidence="4 5" id="KW-0472">Membrane</keyword>
<keyword evidence="3 5" id="KW-1133">Transmembrane helix</keyword>
<accession>A0A1M7ZL71</accession>
<dbReference type="AlphaFoldDB" id="A0A1M7ZL71"/>
<dbReference type="InterPro" id="IPR012451">
    <property type="entry name" value="DUF1656"/>
</dbReference>
<evidence type="ECO:0000256" key="5">
    <source>
        <dbReference type="SAM" id="Phobius"/>
    </source>
</evidence>
<feature type="transmembrane region" description="Helical" evidence="5">
    <location>
        <begin position="12"/>
        <end position="34"/>
    </location>
</feature>
<dbReference type="EMBL" id="FRXO01000004">
    <property type="protein sequence ID" value="SHO65621.1"/>
    <property type="molecule type" value="Genomic_DNA"/>
</dbReference>
<gene>
    <name evidence="6" type="ORF">SAMN02745172_02266</name>
</gene>
<proteinExistence type="predicted"/>
<dbReference type="Proteomes" id="UP000186406">
    <property type="component" value="Unassembled WGS sequence"/>
</dbReference>